<accession>A0ABU8VXF6</accession>
<sequence>MTSSKSIDSSAFERLELRIGRIVDAQLNAKARAPAFKLRISFGDLGERTSSGQYTDFYTAELIGRDVVCAMNLGSIRIGGFESQVLVLGARSDSGVPVLLIPEQGVSPGCEIF</sequence>
<evidence type="ECO:0000313" key="5">
    <source>
        <dbReference type="EMBL" id="MEJ8822477.1"/>
    </source>
</evidence>
<proteinExistence type="predicted"/>
<name>A0ABU8VXF6_9BURK</name>
<dbReference type="EMBL" id="JBBKZV010000005">
    <property type="protein sequence ID" value="MEJ8822477.1"/>
    <property type="molecule type" value="Genomic_DNA"/>
</dbReference>
<comment type="caution">
    <text evidence="5">The sequence shown here is derived from an EMBL/GenBank/DDBJ whole genome shotgun (WGS) entry which is preliminary data.</text>
</comment>
<dbReference type="SUPFAM" id="SSF50249">
    <property type="entry name" value="Nucleic acid-binding proteins"/>
    <property type="match status" value="1"/>
</dbReference>
<reference evidence="5 6" key="1">
    <citation type="submission" date="2024-03" db="EMBL/GenBank/DDBJ databases">
        <title>Novel species of the genus Variovorax.</title>
        <authorList>
            <person name="Liu Q."/>
            <person name="Xin Y.-H."/>
        </authorList>
    </citation>
    <scope>NUCLEOTIDE SEQUENCE [LARGE SCALE GENOMIC DNA]</scope>
    <source>
        <strain evidence="5 6">KACC 18501</strain>
    </source>
</reference>
<evidence type="ECO:0000256" key="1">
    <source>
        <dbReference type="ARBA" id="ARBA00022555"/>
    </source>
</evidence>
<evidence type="ECO:0000259" key="4">
    <source>
        <dbReference type="PROSITE" id="PS50886"/>
    </source>
</evidence>
<dbReference type="InterPro" id="IPR002547">
    <property type="entry name" value="tRNA-bd_dom"/>
</dbReference>
<dbReference type="PROSITE" id="PS50886">
    <property type="entry name" value="TRBD"/>
    <property type="match status" value="1"/>
</dbReference>
<evidence type="ECO:0000256" key="2">
    <source>
        <dbReference type="ARBA" id="ARBA00022884"/>
    </source>
</evidence>
<dbReference type="RefSeq" id="WP_340363527.1">
    <property type="nucleotide sequence ID" value="NZ_JBBKZV010000005.1"/>
</dbReference>
<keyword evidence="1 3" id="KW-0820">tRNA-binding</keyword>
<feature type="domain" description="TRNA-binding" evidence="4">
    <location>
        <begin position="11"/>
        <end position="113"/>
    </location>
</feature>
<dbReference type="Pfam" id="PF01588">
    <property type="entry name" value="tRNA_bind"/>
    <property type="match status" value="1"/>
</dbReference>
<evidence type="ECO:0000256" key="3">
    <source>
        <dbReference type="PROSITE-ProRule" id="PRU00209"/>
    </source>
</evidence>
<dbReference type="InterPro" id="IPR012340">
    <property type="entry name" value="NA-bd_OB-fold"/>
</dbReference>
<keyword evidence="2 3" id="KW-0694">RNA-binding</keyword>
<dbReference type="Gene3D" id="2.40.50.140">
    <property type="entry name" value="Nucleic acid-binding proteins"/>
    <property type="match status" value="1"/>
</dbReference>
<organism evidence="5 6">
    <name type="scientific">Variovorax humicola</name>
    <dbReference type="NCBI Taxonomy" id="1769758"/>
    <lineage>
        <taxon>Bacteria</taxon>
        <taxon>Pseudomonadati</taxon>
        <taxon>Pseudomonadota</taxon>
        <taxon>Betaproteobacteria</taxon>
        <taxon>Burkholderiales</taxon>
        <taxon>Comamonadaceae</taxon>
        <taxon>Variovorax</taxon>
    </lineage>
</organism>
<keyword evidence="6" id="KW-1185">Reference proteome</keyword>
<protein>
    <submittedName>
        <fullName evidence="5">tRNA-binding protein</fullName>
    </submittedName>
</protein>
<gene>
    <name evidence="5" type="ORF">WKW80_10555</name>
</gene>
<dbReference type="Proteomes" id="UP001363010">
    <property type="component" value="Unassembled WGS sequence"/>
</dbReference>
<evidence type="ECO:0000313" key="6">
    <source>
        <dbReference type="Proteomes" id="UP001363010"/>
    </source>
</evidence>